<dbReference type="Proteomes" id="UP000237889">
    <property type="component" value="Chromosome"/>
</dbReference>
<evidence type="ECO:0000256" key="1">
    <source>
        <dbReference type="SAM" id="MobiDB-lite"/>
    </source>
</evidence>
<dbReference type="KEGG" id="phr:C6569_05285"/>
<evidence type="ECO:0000313" key="3">
    <source>
        <dbReference type="Proteomes" id="UP000237889"/>
    </source>
</evidence>
<feature type="compositionally biased region" description="Basic residues" evidence="1">
    <location>
        <begin position="66"/>
        <end position="77"/>
    </location>
</feature>
<dbReference type="EMBL" id="CP027668">
    <property type="protein sequence ID" value="AVO44522.1"/>
    <property type="molecule type" value="Genomic_DNA"/>
</dbReference>
<proteinExistence type="predicted"/>
<dbReference type="AlphaFoldDB" id="A0A2S0N8P2"/>
<name>A0A2S0N8P2_9HYPH</name>
<protein>
    <submittedName>
        <fullName evidence="2">Uncharacterized protein</fullName>
    </submittedName>
</protein>
<feature type="region of interest" description="Disordered" evidence="1">
    <location>
        <begin position="1"/>
        <end position="77"/>
    </location>
</feature>
<organism evidence="2 3">
    <name type="scientific">Phreatobacter cathodiphilus</name>
    <dbReference type="NCBI Taxonomy" id="1868589"/>
    <lineage>
        <taxon>Bacteria</taxon>
        <taxon>Pseudomonadati</taxon>
        <taxon>Pseudomonadota</taxon>
        <taxon>Alphaproteobacteria</taxon>
        <taxon>Hyphomicrobiales</taxon>
        <taxon>Phreatobacteraceae</taxon>
        <taxon>Phreatobacter</taxon>
    </lineage>
</organism>
<evidence type="ECO:0000313" key="2">
    <source>
        <dbReference type="EMBL" id="AVO44522.1"/>
    </source>
</evidence>
<accession>A0A2S0N8P2</accession>
<gene>
    <name evidence="2" type="ORF">C6569_05285</name>
</gene>
<keyword evidence="3" id="KW-1185">Reference proteome</keyword>
<reference evidence="2 3" key="1">
    <citation type="submission" date="2018-03" db="EMBL/GenBank/DDBJ databases">
        <title>Genome sequencing of Phreatobacter sp.</title>
        <authorList>
            <person name="Kim S.-J."/>
            <person name="Heo J."/>
            <person name="Kwon S.-W."/>
        </authorList>
    </citation>
    <scope>NUCLEOTIDE SEQUENCE [LARGE SCALE GENOMIC DNA]</scope>
    <source>
        <strain evidence="2 3">S-12</strain>
    </source>
</reference>
<sequence>MNGETTMATTPKAGTPRPETGRGTAHPDGRTSPGNRGEDRVGGDEVGEGTFADRQAGPEDVIRGAPPKKKKRYSLAD</sequence>